<accession>A0ABY6Z1B9</accession>
<dbReference type="InterPro" id="IPR000524">
    <property type="entry name" value="Tscrpt_reg_HTH_GntR"/>
</dbReference>
<evidence type="ECO:0000256" key="2">
    <source>
        <dbReference type="ARBA" id="ARBA00023125"/>
    </source>
</evidence>
<feature type="domain" description="HTH gntR-type" evidence="4">
    <location>
        <begin position="1"/>
        <end position="69"/>
    </location>
</feature>
<dbReference type="InterPro" id="IPR028978">
    <property type="entry name" value="Chorismate_lyase_/UTRA_dom_sf"/>
</dbReference>
<dbReference type="Pfam" id="PF07702">
    <property type="entry name" value="UTRA"/>
    <property type="match status" value="1"/>
</dbReference>
<name>A0ABY6Z1B9_9BACL</name>
<dbReference type="PANTHER" id="PTHR44846">
    <property type="entry name" value="MANNOSYL-D-GLYCERATE TRANSPORT/METABOLISM SYSTEM REPRESSOR MNGR-RELATED"/>
    <property type="match status" value="1"/>
</dbReference>
<dbReference type="SUPFAM" id="SSF64288">
    <property type="entry name" value="Chorismate lyase-like"/>
    <property type="match status" value="1"/>
</dbReference>
<dbReference type="InterPro" id="IPR011663">
    <property type="entry name" value="UTRA"/>
</dbReference>
<evidence type="ECO:0000256" key="3">
    <source>
        <dbReference type="ARBA" id="ARBA00023163"/>
    </source>
</evidence>
<dbReference type="SUPFAM" id="SSF46785">
    <property type="entry name" value="Winged helix' DNA-binding domain"/>
    <property type="match status" value="1"/>
</dbReference>
<dbReference type="RefSeq" id="WP_268043644.1">
    <property type="nucleotide sequence ID" value="NZ_CP104064.1"/>
</dbReference>
<dbReference type="SMART" id="SM00866">
    <property type="entry name" value="UTRA"/>
    <property type="match status" value="1"/>
</dbReference>
<dbReference type="PANTHER" id="PTHR44846:SF17">
    <property type="entry name" value="GNTR-FAMILY TRANSCRIPTIONAL REGULATOR"/>
    <property type="match status" value="1"/>
</dbReference>
<keyword evidence="1" id="KW-0805">Transcription regulation</keyword>
<sequence length="238" mass="26903">MSRYLDIRQEILTRILSGEWPHGALLPSENTLAQEYGVTRVTIRQALAALEQERFLTTHQGVGRYVNQREDQVVSVLSRLESMDNLMSIKSEKVVKQLIEYVPIVLSEYEASRLQVSNDAPGRRLVRIRYAGGLPAAVSVNIFPEFSAPDEAATGSLLQTLDMAGHLVDYAETEIIVPKNDDPYVGALQNGNMDTPILVLRQLHRDRKHVPIFLAHDYLNMNVFSLQVTRHRLEATRN</sequence>
<dbReference type="Pfam" id="PF00392">
    <property type="entry name" value="GntR"/>
    <property type="match status" value="1"/>
</dbReference>
<evidence type="ECO:0000256" key="1">
    <source>
        <dbReference type="ARBA" id="ARBA00023015"/>
    </source>
</evidence>
<dbReference type="Gene3D" id="3.40.1410.10">
    <property type="entry name" value="Chorismate lyase-like"/>
    <property type="match status" value="1"/>
</dbReference>
<proteinExistence type="predicted"/>
<keyword evidence="6" id="KW-1185">Reference proteome</keyword>
<dbReference type="InterPro" id="IPR036390">
    <property type="entry name" value="WH_DNA-bd_sf"/>
</dbReference>
<dbReference type="CDD" id="cd07377">
    <property type="entry name" value="WHTH_GntR"/>
    <property type="match status" value="1"/>
</dbReference>
<dbReference type="Gene3D" id="1.10.10.10">
    <property type="entry name" value="Winged helix-like DNA-binding domain superfamily/Winged helix DNA-binding domain"/>
    <property type="match status" value="1"/>
</dbReference>
<dbReference type="InterPro" id="IPR050679">
    <property type="entry name" value="Bact_HTH_transcr_reg"/>
</dbReference>
<dbReference type="EMBL" id="CP104064">
    <property type="protein sequence ID" value="WAH36318.1"/>
    <property type="molecule type" value="Genomic_DNA"/>
</dbReference>
<dbReference type="Proteomes" id="UP001164803">
    <property type="component" value="Chromosome"/>
</dbReference>
<gene>
    <name evidence="5" type="ORF">NZD86_19115</name>
</gene>
<protein>
    <submittedName>
        <fullName evidence="5">GntR family transcriptional regulator</fullName>
    </submittedName>
</protein>
<dbReference type="InterPro" id="IPR036388">
    <property type="entry name" value="WH-like_DNA-bd_sf"/>
</dbReference>
<reference evidence="5" key="1">
    <citation type="submission" date="2022-08" db="EMBL/GenBank/DDBJ databases">
        <title>Alicyclobacillus dauci DSM2870, complete genome.</title>
        <authorList>
            <person name="Wang Q."/>
            <person name="Cai R."/>
            <person name="Wang Z."/>
        </authorList>
    </citation>
    <scope>NUCLEOTIDE SEQUENCE</scope>
    <source>
        <strain evidence="5">DSM 28700</strain>
    </source>
</reference>
<dbReference type="PRINTS" id="PR00035">
    <property type="entry name" value="HTHGNTR"/>
</dbReference>
<evidence type="ECO:0000313" key="6">
    <source>
        <dbReference type="Proteomes" id="UP001164803"/>
    </source>
</evidence>
<dbReference type="SMART" id="SM00345">
    <property type="entry name" value="HTH_GNTR"/>
    <property type="match status" value="1"/>
</dbReference>
<organism evidence="5 6">
    <name type="scientific">Alicyclobacillus dauci</name>
    <dbReference type="NCBI Taxonomy" id="1475485"/>
    <lineage>
        <taxon>Bacteria</taxon>
        <taxon>Bacillati</taxon>
        <taxon>Bacillota</taxon>
        <taxon>Bacilli</taxon>
        <taxon>Bacillales</taxon>
        <taxon>Alicyclobacillaceae</taxon>
        <taxon>Alicyclobacillus</taxon>
    </lineage>
</organism>
<evidence type="ECO:0000313" key="5">
    <source>
        <dbReference type="EMBL" id="WAH36318.1"/>
    </source>
</evidence>
<keyword evidence="3" id="KW-0804">Transcription</keyword>
<keyword evidence="2" id="KW-0238">DNA-binding</keyword>
<evidence type="ECO:0000259" key="4">
    <source>
        <dbReference type="PROSITE" id="PS50949"/>
    </source>
</evidence>
<dbReference type="PROSITE" id="PS50949">
    <property type="entry name" value="HTH_GNTR"/>
    <property type="match status" value="1"/>
</dbReference>